<feature type="domain" description="DUF4357" evidence="1">
    <location>
        <begin position="237"/>
        <end position="284"/>
    </location>
</feature>
<evidence type="ECO:0000259" key="1">
    <source>
        <dbReference type="Pfam" id="PF14267"/>
    </source>
</evidence>
<keyword evidence="3" id="KW-1185">Reference proteome</keyword>
<dbReference type="CDD" id="cd10447">
    <property type="entry name" value="GIY-YIG_unchar_2"/>
    <property type="match status" value="1"/>
</dbReference>
<sequence>MTKGRSLRLFLADGSPGGIITAEIMNWTGHVMTAPRSRLADLIQRPEAGRTGVYILSGSDPEGGYKPMAYIGETDSVGKRLTEHNKDETKEFWEQTCIVTSKDQNLTKAHVRYLESRLIAIAQQAGRVTLNNRTAPDVPQLPEADQSDMEFFIEQLRVVLPVLGLDLLKAATTARPLPSPAAQAGADTPPPPTFELSSKKHDLRAEAREVEGEFVVLAGSQAQASWIGVAGGYETLRQRLIDEGVLRATGSGPLTFARDYAFSRPSAAAAVVLGRSSNGRVEWVVSGTRKTYADWQDAQLDAITTAQGDDA</sequence>
<evidence type="ECO:0000313" key="2">
    <source>
        <dbReference type="EMBL" id="SIS38294.1"/>
    </source>
</evidence>
<reference evidence="2 3" key="1">
    <citation type="submission" date="2017-01" db="EMBL/GenBank/DDBJ databases">
        <authorList>
            <person name="Mah S.A."/>
            <person name="Swanson W.J."/>
            <person name="Moy G.W."/>
            <person name="Vacquier V.D."/>
        </authorList>
    </citation>
    <scope>NUCLEOTIDE SEQUENCE [LARGE SCALE GENOMIC DNA]</scope>
    <source>
        <strain evidence="2 3">DSM 11589</strain>
    </source>
</reference>
<dbReference type="InterPro" id="IPR025579">
    <property type="entry name" value="DUF4357"/>
</dbReference>
<accession>A0A1N7IMJ8</accession>
<dbReference type="STRING" id="80876.SAMN05421779_101359"/>
<dbReference type="AlphaFoldDB" id="A0A1N7IMJ8"/>
<proteinExistence type="predicted"/>
<dbReference type="Proteomes" id="UP000185678">
    <property type="component" value="Unassembled WGS sequence"/>
</dbReference>
<dbReference type="Pfam" id="PF14267">
    <property type="entry name" value="DUF4357"/>
    <property type="match status" value="1"/>
</dbReference>
<name>A0A1N7IMJ8_9PROT</name>
<evidence type="ECO:0000313" key="3">
    <source>
        <dbReference type="Proteomes" id="UP000185678"/>
    </source>
</evidence>
<dbReference type="RefSeq" id="WP_076398357.1">
    <property type="nucleotide sequence ID" value="NZ_FTOA01000001.1"/>
</dbReference>
<dbReference type="OrthoDB" id="2656488at2"/>
<dbReference type="EMBL" id="FTOA01000001">
    <property type="protein sequence ID" value="SIS38294.1"/>
    <property type="molecule type" value="Genomic_DNA"/>
</dbReference>
<gene>
    <name evidence="2" type="ORF">SAMN05421779_101359</name>
</gene>
<organism evidence="2 3">
    <name type="scientific">Insolitispirillum peregrinum</name>
    <dbReference type="NCBI Taxonomy" id="80876"/>
    <lineage>
        <taxon>Bacteria</taxon>
        <taxon>Pseudomonadati</taxon>
        <taxon>Pseudomonadota</taxon>
        <taxon>Alphaproteobacteria</taxon>
        <taxon>Rhodospirillales</taxon>
        <taxon>Novispirillaceae</taxon>
        <taxon>Insolitispirillum</taxon>
    </lineage>
</organism>
<protein>
    <recommendedName>
        <fullName evidence="1">DUF4357 domain-containing protein</fullName>
    </recommendedName>
</protein>